<gene>
    <name evidence="1" type="ORF">ACFSQW_04575</name>
</gene>
<reference evidence="2" key="1">
    <citation type="journal article" date="2019" name="Int. J. Syst. Evol. Microbiol.">
        <title>The Global Catalogue of Microorganisms (GCM) 10K type strain sequencing project: providing services to taxonomists for standard genome sequencing and annotation.</title>
        <authorList>
            <consortium name="The Broad Institute Genomics Platform"/>
            <consortium name="The Broad Institute Genome Sequencing Center for Infectious Disease"/>
            <person name="Wu L."/>
            <person name="Ma J."/>
        </authorList>
    </citation>
    <scope>NUCLEOTIDE SEQUENCE [LARGE SCALE GENOMIC DNA]</scope>
    <source>
        <strain evidence="2">KCTC 52298</strain>
    </source>
</reference>
<proteinExistence type="predicted"/>
<name>A0ABW5KZ91_9SPHI</name>
<dbReference type="RefSeq" id="WP_210355798.1">
    <property type="nucleotide sequence ID" value="NZ_JAEQMU010000005.1"/>
</dbReference>
<dbReference type="InterPro" id="IPR005901">
    <property type="entry name" value="GLPGLI"/>
</dbReference>
<evidence type="ECO:0000313" key="2">
    <source>
        <dbReference type="Proteomes" id="UP001597440"/>
    </source>
</evidence>
<accession>A0ABW5KZ91</accession>
<dbReference type="Pfam" id="PF22252">
    <property type="entry name" value="PNGase_F-II_N"/>
    <property type="match status" value="1"/>
</dbReference>
<dbReference type="EMBL" id="JBHULD010000006">
    <property type="protein sequence ID" value="MFD2553650.1"/>
    <property type="molecule type" value="Genomic_DNA"/>
</dbReference>
<organism evidence="1 2">
    <name type="scientific">Sphingobacterium tabacisoli</name>
    <dbReference type="NCBI Taxonomy" id="2044855"/>
    <lineage>
        <taxon>Bacteria</taxon>
        <taxon>Pseudomonadati</taxon>
        <taxon>Bacteroidota</taxon>
        <taxon>Sphingobacteriia</taxon>
        <taxon>Sphingobacteriales</taxon>
        <taxon>Sphingobacteriaceae</taxon>
        <taxon>Sphingobacterium</taxon>
    </lineage>
</organism>
<comment type="caution">
    <text evidence="1">The sequence shown here is derived from an EMBL/GenBank/DDBJ whole genome shotgun (WGS) entry which is preliminary data.</text>
</comment>
<keyword evidence="2" id="KW-1185">Reference proteome</keyword>
<dbReference type="NCBIfam" id="TIGR01200">
    <property type="entry name" value="GLPGLI"/>
    <property type="match status" value="1"/>
</dbReference>
<protein>
    <submittedName>
        <fullName evidence="1">GLPGLI family protein</fullName>
    </submittedName>
</protein>
<evidence type="ECO:0000313" key="1">
    <source>
        <dbReference type="EMBL" id="MFD2553650.1"/>
    </source>
</evidence>
<dbReference type="Proteomes" id="UP001597440">
    <property type="component" value="Unassembled WGS sequence"/>
</dbReference>
<sequence>MKRILFFGLLLFGATKSYTQEKPLAKVHYNFKHVNDTTQRDKFIKDEVVTYLGEGGSYYASYSGTRMQEDMKKQMDDPAFDGNLVILKRTSPISETYIIESAQQKMTEIVKVATDEFVLSSVYPEQDWEILEETKDIGGYSCQKATTDFKGRHYMVWFTTEIPLSGGPWKLHGLPGLILSAKDSKGEVEFEYAGFDKIEDETGIRIAPSEKAIASTASEVEKLQKAFRANPSAYMSARSSATTNVSGGIMVRSSSGNSNSSATLDTSKVKSINVKNDDSYVPSKITNNPIELIP</sequence>